<evidence type="ECO:0000313" key="3">
    <source>
        <dbReference type="Proteomes" id="UP001237642"/>
    </source>
</evidence>
<proteinExistence type="predicted"/>
<dbReference type="AlphaFoldDB" id="A0AAD8MFC0"/>
<keyword evidence="1" id="KW-1133">Transmembrane helix</keyword>
<protein>
    <submittedName>
        <fullName evidence="2">Uncharacterized protein</fullName>
    </submittedName>
</protein>
<evidence type="ECO:0000313" key="2">
    <source>
        <dbReference type="EMBL" id="KAK1370699.1"/>
    </source>
</evidence>
<dbReference type="EMBL" id="JAUIZM010000008">
    <property type="protein sequence ID" value="KAK1370699.1"/>
    <property type="molecule type" value="Genomic_DNA"/>
</dbReference>
<accession>A0AAD8MFC0</accession>
<dbReference type="Proteomes" id="UP001237642">
    <property type="component" value="Unassembled WGS sequence"/>
</dbReference>
<keyword evidence="1" id="KW-0472">Membrane</keyword>
<keyword evidence="3" id="KW-1185">Reference proteome</keyword>
<organism evidence="2 3">
    <name type="scientific">Heracleum sosnowskyi</name>
    <dbReference type="NCBI Taxonomy" id="360622"/>
    <lineage>
        <taxon>Eukaryota</taxon>
        <taxon>Viridiplantae</taxon>
        <taxon>Streptophyta</taxon>
        <taxon>Embryophyta</taxon>
        <taxon>Tracheophyta</taxon>
        <taxon>Spermatophyta</taxon>
        <taxon>Magnoliopsida</taxon>
        <taxon>eudicotyledons</taxon>
        <taxon>Gunneridae</taxon>
        <taxon>Pentapetalae</taxon>
        <taxon>asterids</taxon>
        <taxon>campanulids</taxon>
        <taxon>Apiales</taxon>
        <taxon>Apiaceae</taxon>
        <taxon>Apioideae</taxon>
        <taxon>apioid superclade</taxon>
        <taxon>Tordylieae</taxon>
        <taxon>Tordyliinae</taxon>
        <taxon>Heracleum</taxon>
    </lineage>
</organism>
<comment type="caution">
    <text evidence="2">The sequence shown here is derived from an EMBL/GenBank/DDBJ whole genome shotgun (WGS) entry which is preliminary data.</text>
</comment>
<gene>
    <name evidence="2" type="ORF">POM88_036791</name>
</gene>
<name>A0AAD8MFC0_9APIA</name>
<reference evidence="2" key="1">
    <citation type="submission" date="2023-02" db="EMBL/GenBank/DDBJ databases">
        <title>Genome of toxic invasive species Heracleum sosnowskyi carries increased number of genes despite the absence of recent whole-genome duplications.</title>
        <authorList>
            <person name="Schelkunov M."/>
            <person name="Shtratnikova V."/>
            <person name="Makarenko M."/>
            <person name="Klepikova A."/>
            <person name="Omelchenko D."/>
            <person name="Novikova G."/>
            <person name="Obukhova E."/>
            <person name="Bogdanov V."/>
            <person name="Penin A."/>
            <person name="Logacheva M."/>
        </authorList>
    </citation>
    <scope>NUCLEOTIDE SEQUENCE</scope>
    <source>
        <strain evidence="2">Hsosn_3</strain>
        <tissue evidence="2">Leaf</tissue>
    </source>
</reference>
<feature type="transmembrane region" description="Helical" evidence="1">
    <location>
        <begin position="6"/>
        <end position="24"/>
    </location>
</feature>
<keyword evidence="1" id="KW-0812">Transmembrane</keyword>
<sequence length="107" mass="12312">MDYGSVFSLIVGFSASCFLCLPNLKKWQAKQYAERKLHVVNQALKLAEERLVMYQQRHDDLLSQITSHYLTTPVLEEALADSKDAMNEASKFVISLRKLQLDIITFF</sequence>
<evidence type="ECO:0000256" key="1">
    <source>
        <dbReference type="SAM" id="Phobius"/>
    </source>
</evidence>
<reference evidence="2" key="2">
    <citation type="submission" date="2023-05" db="EMBL/GenBank/DDBJ databases">
        <authorList>
            <person name="Schelkunov M.I."/>
        </authorList>
    </citation>
    <scope>NUCLEOTIDE SEQUENCE</scope>
    <source>
        <strain evidence="2">Hsosn_3</strain>
        <tissue evidence="2">Leaf</tissue>
    </source>
</reference>